<keyword evidence="5" id="KW-1185">Reference proteome</keyword>
<feature type="domain" description="RmlD-like substrate binding" evidence="3">
    <location>
        <begin position="5"/>
        <end position="281"/>
    </location>
</feature>
<comment type="function">
    <text evidence="2">Catalyzes the reduction of dTDP-6-deoxy-L-lyxo-4-hexulose to yield dTDP-L-rhamnose.</text>
</comment>
<evidence type="ECO:0000259" key="3">
    <source>
        <dbReference type="Pfam" id="PF04321"/>
    </source>
</evidence>
<dbReference type="SUPFAM" id="SSF51735">
    <property type="entry name" value="NAD(P)-binding Rossmann-fold domains"/>
    <property type="match status" value="1"/>
</dbReference>
<dbReference type="InterPro" id="IPR036291">
    <property type="entry name" value="NAD(P)-bd_dom_sf"/>
</dbReference>
<comment type="caution">
    <text evidence="4">The sequence shown here is derived from an EMBL/GenBank/DDBJ whole genome shotgun (WGS) entry which is preliminary data.</text>
</comment>
<organism evidence="4 5">
    <name type="scientific">Paenibacillus terreus</name>
    <dbReference type="NCBI Taxonomy" id="1387834"/>
    <lineage>
        <taxon>Bacteria</taxon>
        <taxon>Bacillati</taxon>
        <taxon>Bacillota</taxon>
        <taxon>Bacilli</taxon>
        <taxon>Bacillales</taxon>
        <taxon>Paenibacillaceae</taxon>
        <taxon>Paenibacillus</taxon>
    </lineage>
</organism>
<dbReference type="Gene3D" id="3.40.50.720">
    <property type="entry name" value="NAD(P)-binding Rossmann-like Domain"/>
    <property type="match status" value="1"/>
</dbReference>
<dbReference type="EC" id="1.1.1.133" evidence="2"/>
<keyword evidence="2" id="KW-0521">NADP</keyword>
<comment type="similarity">
    <text evidence="1 2">Belongs to the dTDP-4-dehydrorhamnose reductase family.</text>
</comment>
<dbReference type="Pfam" id="PF04321">
    <property type="entry name" value="RmlD_sub_bind"/>
    <property type="match status" value="1"/>
</dbReference>
<dbReference type="Gene3D" id="3.90.25.10">
    <property type="entry name" value="UDP-galactose 4-epimerase, domain 1"/>
    <property type="match status" value="1"/>
</dbReference>
<dbReference type="GO" id="GO:0008831">
    <property type="term" value="F:dTDP-4-dehydrorhamnose reductase activity"/>
    <property type="evidence" value="ECO:0007669"/>
    <property type="project" value="UniProtKB-EC"/>
</dbReference>
<dbReference type="RefSeq" id="WP_375524586.1">
    <property type="nucleotide sequence ID" value="NZ_JBHILM010000006.1"/>
</dbReference>
<evidence type="ECO:0000256" key="2">
    <source>
        <dbReference type="RuleBase" id="RU364082"/>
    </source>
</evidence>
<protein>
    <recommendedName>
        <fullName evidence="2">dTDP-4-dehydrorhamnose reductase</fullName>
        <ecNumber evidence="2">1.1.1.133</ecNumber>
    </recommendedName>
</protein>
<dbReference type="InterPro" id="IPR029903">
    <property type="entry name" value="RmlD-like-bd"/>
</dbReference>
<proteinExistence type="inferred from homology"/>
<evidence type="ECO:0000256" key="1">
    <source>
        <dbReference type="ARBA" id="ARBA00010944"/>
    </source>
</evidence>
<evidence type="ECO:0000313" key="4">
    <source>
        <dbReference type="EMBL" id="MFB5680791.1"/>
    </source>
</evidence>
<sequence>MDKYKIIVTGANGQLGFDMVEHLKNRGHLVYGYGRQELDITNHKQVNDIIHDIRPEVVVHCGAYTKVDQAEAEPEQAYLVNGYGTRNVAVAAEVINAKLVYLSTDYVFNGVAEAPYDEFEKIEPINVYGRSKRMGECFVERLHSKHFIVRTSWVYGEHGSNFVKTMIKLGLEKKSVSVVNDQIGCPTYTKDLAESIGRLFITNKYGTYHISNAGHCSWYEFAEAVFRITGIETELVPVTSEQFVRPAKRPKYSVFNHMALKLNGFPMLRHWEDGLNDFLQTSVLNGKYGDAPNNNAIFSHGS</sequence>
<dbReference type="PANTHER" id="PTHR10491:SF4">
    <property type="entry name" value="METHIONINE ADENOSYLTRANSFERASE 2 SUBUNIT BETA"/>
    <property type="match status" value="1"/>
</dbReference>
<evidence type="ECO:0000313" key="5">
    <source>
        <dbReference type="Proteomes" id="UP001580407"/>
    </source>
</evidence>
<dbReference type="CDD" id="cd05254">
    <property type="entry name" value="dTDP_HR_like_SDR_e"/>
    <property type="match status" value="1"/>
</dbReference>
<reference evidence="4 5" key="1">
    <citation type="submission" date="2024-09" db="EMBL/GenBank/DDBJ databases">
        <authorList>
            <person name="Ruan L."/>
        </authorList>
    </citation>
    <scope>NUCLEOTIDE SEQUENCE [LARGE SCALE GENOMIC DNA]</scope>
    <source>
        <strain evidence="4 5">D33</strain>
    </source>
</reference>
<dbReference type="PANTHER" id="PTHR10491">
    <property type="entry name" value="DTDP-4-DEHYDRORHAMNOSE REDUCTASE"/>
    <property type="match status" value="1"/>
</dbReference>
<dbReference type="NCBIfam" id="TIGR01214">
    <property type="entry name" value="rmlD"/>
    <property type="match status" value="1"/>
</dbReference>
<keyword evidence="2 4" id="KW-0560">Oxidoreductase</keyword>
<accession>A0ABV5B524</accession>
<dbReference type="InterPro" id="IPR005913">
    <property type="entry name" value="dTDP_dehydrorham_reduct"/>
</dbReference>
<comment type="pathway">
    <text evidence="2">Carbohydrate biosynthesis; dTDP-L-rhamnose biosynthesis.</text>
</comment>
<dbReference type="EMBL" id="JBHILM010000006">
    <property type="protein sequence ID" value="MFB5680791.1"/>
    <property type="molecule type" value="Genomic_DNA"/>
</dbReference>
<dbReference type="Proteomes" id="UP001580407">
    <property type="component" value="Unassembled WGS sequence"/>
</dbReference>
<name>A0ABV5B524_9BACL</name>
<gene>
    <name evidence="4" type="primary">rfbD</name>
    <name evidence="4" type="ORF">ACE3NQ_07700</name>
</gene>